<dbReference type="Pfam" id="PF08501">
    <property type="entry name" value="Shikimate_dh_N"/>
    <property type="match status" value="1"/>
</dbReference>
<feature type="domain" description="Shikimate dehydrogenase substrate binding N-terminal" evidence="10">
    <location>
        <begin position="7"/>
        <end position="89"/>
    </location>
</feature>
<dbReference type="InterPro" id="IPR046346">
    <property type="entry name" value="Aminoacid_DH-like_N_sf"/>
</dbReference>
<feature type="binding site" evidence="8">
    <location>
        <begin position="15"/>
        <end position="17"/>
    </location>
    <ligand>
        <name>shikimate</name>
        <dbReference type="ChEBI" id="CHEBI:36208"/>
    </ligand>
</feature>
<evidence type="ECO:0000259" key="9">
    <source>
        <dbReference type="Pfam" id="PF01488"/>
    </source>
</evidence>
<feature type="binding site" evidence="8">
    <location>
        <begin position="152"/>
        <end position="157"/>
    </location>
    <ligand>
        <name>NADP(+)</name>
        <dbReference type="ChEBI" id="CHEBI:58349"/>
    </ligand>
</feature>
<feature type="binding site" evidence="8">
    <location>
        <begin position="128"/>
        <end position="132"/>
    </location>
    <ligand>
        <name>NADP(+)</name>
        <dbReference type="ChEBI" id="CHEBI:58349"/>
    </ligand>
</feature>
<dbReference type="InterPro" id="IPR036291">
    <property type="entry name" value="NAD(P)-bd_dom_sf"/>
</dbReference>
<dbReference type="SUPFAM" id="SSF51735">
    <property type="entry name" value="NAD(P)-binding Rossmann-fold domains"/>
    <property type="match status" value="1"/>
</dbReference>
<dbReference type="PANTHER" id="PTHR21089:SF1">
    <property type="entry name" value="BIFUNCTIONAL 3-DEHYDROQUINATE DEHYDRATASE_SHIKIMATE DEHYDROGENASE, CHLOROPLASTIC"/>
    <property type="match status" value="1"/>
</dbReference>
<dbReference type="HAMAP" id="MF_00222">
    <property type="entry name" value="Shikimate_DH_AroE"/>
    <property type="match status" value="1"/>
</dbReference>
<keyword evidence="6 8" id="KW-0057">Aromatic amino acid biosynthesis</keyword>
<evidence type="ECO:0000313" key="13">
    <source>
        <dbReference type="Proteomes" id="UP001055658"/>
    </source>
</evidence>
<comment type="function">
    <text evidence="8">Involved in the biosynthesis of the chorismate, which leads to the biosynthesis of aromatic amino acids. Catalyzes the reversible NADPH linked reduction of 3-dehydroshikimate (DHSA) to yield shikimate (SA).</text>
</comment>
<dbReference type="Proteomes" id="UP001055658">
    <property type="component" value="Chromosome"/>
</dbReference>
<feature type="binding site" evidence="8">
    <location>
        <position position="87"/>
    </location>
    <ligand>
        <name>shikimate</name>
        <dbReference type="ChEBI" id="CHEBI:36208"/>
    </ligand>
</feature>
<proteinExistence type="inferred from homology"/>
<dbReference type="InterPro" id="IPR011342">
    <property type="entry name" value="Shikimate_DH"/>
</dbReference>
<feature type="domain" description="Quinate/shikimate 5-dehydrogenase/glutamyl-tRNA reductase" evidence="9">
    <location>
        <begin position="118"/>
        <end position="193"/>
    </location>
</feature>
<keyword evidence="5 8" id="KW-0560">Oxidoreductase</keyword>
<evidence type="ECO:0000313" key="12">
    <source>
        <dbReference type="EMBL" id="USD21589.1"/>
    </source>
</evidence>
<feature type="binding site" evidence="8">
    <location>
        <position position="245"/>
    </location>
    <ligand>
        <name>shikimate</name>
        <dbReference type="ChEBI" id="CHEBI:36208"/>
    </ligand>
</feature>
<accession>A0ABY4VBE1</accession>
<evidence type="ECO:0000256" key="4">
    <source>
        <dbReference type="ARBA" id="ARBA00022857"/>
    </source>
</evidence>
<comment type="catalytic activity">
    <reaction evidence="7 8">
        <text>shikimate + NADP(+) = 3-dehydroshikimate + NADPH + H(+)</text>
        <dbReference type="Rhea" id="RHEA:17737"/>
        <dbReference type="ChEBI" id="CHEBI:15378"/>
        <dbReference type="ChEBI" id="CHEBI:16630"/>
        <dbReference type="ChEBI" id="CHEBI:36208"/>
        <dbReference type="ChEBI" id="CHEBI:57783"/>
        <dbReference type="ChEBI" id="CHEBI:58349"/>
        <dbReference type="EC" id="1.1.1.25"/>
    </reaction>
</comment>
<evidence type="ECO:0000256" key="6">
    <source>
        <dbReference type="ARBA" id="ARBA00023141"/>
    </source>
</evidence>
<feature type="binding site" evidence="8">
    <location>
        <position position="62"/>
    </location>
    <ligand>
        <name>shikimate</name>
        <dbReference type="ChEBI" id="CHEBI:36208"/>
    </ligand>
</feature>
<evidence type="ECO:0000256" key="8">
    <source>
        <dbReference type="HAMAP-Rule" id="MF_00222"/>
    </source>
</evidence>
<comment type="similarity">
    <text evidence="8">Belongs to the shikimate dehydrogenase family.</text>
</comment>
<evidence type="ECO:0000256" key="5">
    <source>
        <dbReference type="ARBA" id="ARBA00023002"/>
    </source>
</evidence>
<dbReference type="Pfam" id="PF18317">
    <property type="entry name" value="SDH_C"/>
    <property type="match status" value="1"/>
</dbReference>
<feature type="active site" description="Proton acceptor" evidence="8">
    <location>
        <position position="66"/>
    </location>
</feature>
<protein>
    <recommendedName>
        <fullName evidence="2 8">Shikimate dehydrogenase (NADP(+))</fullName>
        <shortName evidence="8">SDH</shortName>
        <ecNumber evidence="2 8">1.1.1.25</ecNumber>
    </recommendedName>
</protein>
<reference evidence="12" key="1">
    <citation type="submission" date="2022-02" db="EMBL/GenBank/DDBJ databases">
        <title>Coral-associated bacteria.</title>
        <authorList>
            <person name="Tang K."/>
            <person name="Wang X."/>
        </authorList>
    </citation>
    <scope>NUCLEOTIDE SEQUENCE</scope>
    <source>
        <strain evidence="12">SCSIO 43006</strain>
    </source>
</reference>
<feature type="binding site" evidence="8">
    <location>
        <position position="215"/>
    </location>
    <ligand>
        <name>NADP(+)</name>
        <dbReference type="ChEBI" id="CHEBI:58349"/>
    </ligand>
</feature>
<gene>
    <name evidence="8 12" type="primary">aroE</name>
    <name evidence="12" type="ORF">MJO52_00165</name>
</gene>
<feature type="binding site" evidence="8">
    <location>
        <position position="103"/>
    </location>
    <ligand>
        <name>shikimate</name>
        <dbReference type="ChEBI" id="CHEBI:36208"/>
    </ligand>
</feature>
<feature type="binding site" evidence="8">
    <location>
        <position position="238"/>
    </location>
    <ligand>
        <name>NADP(+)</name>
        <dbReference type="ChEBI" id="CHEBI:58349"/>
    </ligand>
</feature>
<dbReference type="EMBL" id="CP092418">
    <property type="protein sequence ID" value="USD21589.1"/>
    <property type="molecule type" value="Genomic_DNA"/>
</dbReference>
<comment type="subunit">
    <text evidence="8">Homodimer.</text>
</comment>
<dbReference type="CDD" id="cd01065">
    <property type="entry name" value="NAD_bind_Shikimate_DH"/>
    <property type="match status" value="1"/>
</dbReference>
<name>A0ABY4VBE1_9GAMM</name>
<dbReference type="Gene3D" id="3.40.50.720">
    <property type="entry name" value="NAD(P)-binding Rossmann-like Domain"/>
    <property type="match status" value="1"/>
</dbReference>
<dbReference type="Pfam" id="PF01488">
    <property type="entry name" value="Shikimate_DH"/>
    <property type="match status" value="1"/>
</dbReference>
<dbReference type="NCBIfam" id="TIGR00507">
    <property type="entry name" value="aroE"/>
    <property type="match status" value="1"/>
</dbReference>
<evidence type="ECO:0000256" key="1">
    <source>
        <dbReference type="ARBA" id="ARBA00004871"/>
    </source>
</evidence>
<evidence type="ECO:0000259" key="11">
    <source>
        <dbReference type="Pfam" id="PF18317"/>
    </source>
</evidence>
<keyword evidence="3 8" id="KW-0028">Amino-acid biosynthesis</keyword>
<dbReference type="EC" id="1.1.1.25" evidence="2 8"/>
<organism evidence="12 13">
    <name type="scientific">Microbulbifer variabilis</name>
    <dbReference type="NCBI Taxonomy" id="266805"/>
    <lineage>
        <taxon>Bacteria</taxon>
        <taxon>Pseudomonadati</taxon>
        <taxon>Pseudomonadota</taxon>
        <taxon>Gammaproteobacteria</taxon>
        <taxon>Cellvibrionales</taxon>
        <taxon>Microbulbiferaceae</taxon>
        <taxon>Microbulbifer</taxon>
    </lineage>
</organism>
<dbReference type="InterPro" id="IPR013708">
    <property type="entry name" value="Shikimate_DH-bd_N"/>
</dbReference>
<dbReference type="InterPro" id="IPR041121">
    <property type="entry name" value="SDH_C"/>
</dbReference>
<comment type="pathway">
    <text evidence="1 8">Metabolic intermediate biosynthesis; chorismate biosynthesis; chorismate from D-erythrose 4-phosphate and phosphoenolpyruvate: step 4/7.</text>
</comment>
<dbReference type="InterPro" id="IPR006151">
    <property type="entry name" value="Shikm_DH/Glu-tRNA_Rdtase"/>
</dbReference>
<evidence type="ECO:0000256" key="2">
    <source>
        <dbReference type="ARBA" id="ARBA00012962"/>
    </source>
</evidence>
<evidence type="ECO:0000259" key="10">
    <source>
        <dbReference type="Pfam" id="PF08501"/>
    </source>
</evidence>
<feature type="binding site" evidence="8">
    <location>
        <position position="78"/>
    </location>
    <ligand>
        <name>NADP(+)</name>
        <dbReference type="ChEBI" id="CHEBI:58349"/>
    </ligand>
</feature>
<dbReference type="PANTHER" id="PTHR21089">
    <property type="entry name" value="SHIKIMATE DEHYDROGENASE"/>
    <property type="match status" value="1"/>
</dbReference>
<sequence>MSDRYAVVGNPVDHSLSPQIHTAFAAQAGEDLVYEKLLAPLDRFTESAQTFFAEGGRGLNVTVPFKLEACELADALTERAAAAGAVNTLVYGESGNLLGDNTDGAGLVSDIRNNLGWTIQDKRVLLLGAGGAARGALLPLLAEHPSQLHIANRTAAKACQLADEFSHYGAMTAGGLDQLCGGFDLVINASSASLGNQLPPLPEHLFTSTGRAYDMVYGAKPTPFVHWARELGVEAADGLGMLVGQAAEAFYLWRGVKPRVEPVLAQLRRTLTA</sequence>
<keyword evidence="13" id="KW-1185">Reference proteome</keyword>
<dbReference type="SUPFAM" id="SSF53223">
    <property type="entry name" value="Aminoacid dehydrogenase-like, N-terminal domain"/>
    <property type="match status" value="1"/>
</dbReference>
<keyword evidence="4 8" id="KW-0521">NADP</keyword>
<dbReference type="Gene3D" id="3.40.50.10860">
    <property type="entry name" value="Leucine Dehydrogenase, chain A, domain 1"/>
    <property type="match status" value="1"/>
</dbReference>
<feature type="domain" description="SDH C-terminal" evidence="11">
    <location>
        <begin position="238"/>
        <end position="268"/>
    </location>
</feature>
<feature type="binding site" evidence="8">
    <location>
        <position position="217"/>
    </location>
    <ligand>
        <name>shikimate</name>
        <dbReference type="ChEBI" id="CHEBI:36208"/>
    </ligand>
</feature>
<dbReference type="GO" id="GO:0004764">
    <property type="term" value="F:shikimate 3-dehydrogenase (NADP+) activity"/>
    <property type="evidence" value="ECO:0007669"/>
    <property type="project" value="UniProtKB-EC"/>
</dbReference>
<evidence type="ECO:0000256" key="3">
    <source>
        <dbReference type="ARBA" id="ARBA00022605"/>
    </source>
</evidence>
<dbReference type="RefSeq" id="WP_252083993.1">
    <property type="nucleotide sequence ID" value="NZ_CP092418.1"/>
</dbReference>
<dbReference type="InterPro" id="IPR022893">
    <property type="entry name" value="Shikimate_DH_fam"/>
</dbReference>
<dbReference type="NCBIfam" id="NF001310">
    <property type="entry name" value="PRK00258.1-2"/>
    <property type="match status" value="1"/>
</dbReference>
<evidence type="ECO:0000256" key="7">
    <source>
        <dbReference type="ARBA" id="ARBA00049442"/>
    </source>
</evidence>